<dbReference type="AlphaFoldDB" id="A0A1G6NQR8"/>
<keyword evidence="3" id="KW-1185">Reference proteome</keyword>
<dbReference type="PANTHER" id="PTHR43792">
    <property type="entry name" value="GNAT FAMILY, PUTATIVE (AFU_ORTHOLOGUE AFUA_3G00765)-RELATED-RELATED"/>
    <property type="match status" value="1"/>
</dbReference>
<dbReference type="RefSeq" id="WP_093028535.1">
    <property type="nucleotide sequence ID" value="NZ_FMZV01000003.1"/>
</dbReference>
<feature type="domain" description="N-acetyltransferase" evidence="1">
    <location>
        <begin position="14"/>
        <end position="169"/>
    </location>
</feature>
<dbReference type="InterPro" id="IPR051531">
    <property type="entry name" value="N-acetyltransferase"/>
</dbReference>
<gene>
    <name evidence="2" type="ORF">SAMN04488239_103182</name>
</gene>
<evidence type="ECO:0000259" key="1">
    <source>
        <dbReference type="PROSITE" id="PS51186"/>
    </source>
</evidence>
<name>A0A1G6NQR8_9RHOB</name>
<reference evidence="3" key="1">
    <citation type="submission" date="2016-10" db="EMBL/GenBank/DDBJ databases">
        <authorList>
            <person name="Varghese N."/>
            <person name="Submissions S."/>
        </authorList>
    </citation>
    <scope>NUCLEOTIDE SEQUENCE [LARGE SCALE GENOMIC DNA]</scope>
    <source>
        <strain evidence="3">CGMCC 1.9108</strain>
    </source>
</reference>
<dbReference type="Gene3D" id="3.40.630.30">
    <property type="match status" value="1"/>
</dbReference>
<dbReference type="InterPro" id="IPR000182">
    <property type="entry name" value="GNAT_dom"/>
</dbReference>
<dbReference type="InterPro" id="IPR016181">
    <property type="entry name" value="Acyl_CoA_acyltransferase"/>
</dbReference>
<sequence>MTSLRIPTLTTDRLILRAPKLEDFEHWAAFFASPRAVHERGMMERAAAWRVWASDVGIWTLRGYGPFGVELRDSGAYVGEVGIYEPDGYPGPELGWFVIPKAEGKGYAAEAAGAVMIWARRNFGWDSLINIIDPKNARSIALGLRLGGKIDPDAVGEDPGDVVIIHDLRGLA</sequence>
<dbReference type="PROSITE" id="PS51186">
    <property type="entry name" value="GNAT"/>
    <property type="match status" value="1"/>
</dbReference>
<dbReference type="GO" id="GO:0016747">
    <property type="term" value="F:acyltransferase activity, transferring groups other than amino-acyl groups"/>
    <property type="evidence" value="ECO:0007669"/>
    <property type="project" value="InterPro"/>
</dbReference>
<dbReference type="SUPFAM" id="SSF55729">
    <property type="entry name" value="Acyl-CoA N-acyltransferases (Nat)"/>
    <property type="match status" value="1"/>
</dbReference>
<keyword evidence="2" id="KW-0808">Transferase</keyword>
<dbReference type="Proteomes" id="UP000199628">
    <property type="component" value="Unassembled WGS sequence"/>
</dbReference>
<protein>
    <submittedName>
        <fullName evidence="2">Protein N-acetyltransferase, RimJ/RimL family</fullName>
    </submittedName>
</protein>
<evidence type="ECO:0000313" key="3">
    <source>
        <dbReference type="Proteomes" id="UP000199628"/>
    </source>
</evidence>
<dbReference type="PANTHER" id="PTHR43792:SF16">
    <property type="entry name" value="N-ACETYLTRANSFERASE DOMAIN-CONTAINING PROTEIN"/>
    <property type="match status" value="1"/>
</dbReference>
<proteinExistence type="predicted"/>
<dbReference type="OrthoDB" id="6293260at2"/>
<dbReference type="Pfam" id="PF13302">
    <property type="entry name" value="Acetyltransf_3"/>
    <property type="match status" value="1"/>
</dbReference>
<dbReference type="STRING" id="639004.SAMN04488239_103182"/>
<organism evidence="2 3">
    <name type="scientific">Ruegeria marina</name>
    <dbReference type="NCBI Taxonomy" id="639004"/>
    <lineage>
        <taxon>Bacteria</taxon>
        <taxon>Pseudomonadati</taxon>
        <taxon>Pseudomonadota</taxon>
        <taxon>Alphaproteobacteria</taxon>
        <taxon>Rhodobacterales</taxon>
        <taxon>Roseobacteraceae</taxon>
        <taxon>Ruegeria</taxon>
    </lineage>
</organism>
<accession>A0A1G6NQR8</accession>
<evidence type="ECO:0000313" key="2">
    <source>
        <dbReference type="EMBL" id="SDC69656.1"/>
    </source>
</evidence>
<dbReference type="EMBL" id="FMZV01000003">
    <property type="protein sequence ID" value="SDC69656.1"/>
    <property type="molecule type" value="Genomic_DNA"/>
</dbReference>